<feature type="region of interest" description="Disordered" evidence="1">
    <location>
        <begin position="1"/>
        <end position="37"/>
    </location>
</feature>
<accession>U4LQV8</accession>
<evidence type="ECO:0000313" key="3">
    <source>
        <dbReference type="Proteomes" id="UP000018144"/>
    </source>
</evidence>
<reference evidence="2 3" key="1">
    <citation type="journal article" date="2013" name="PLoS Genet.">
        <title>The genome and development-dependent transcriptomes of Pyronema confluens: a window into fungal evolution.</title>
        <authorList>
            <person name="Traeger S."/>
            <person name="Altegoer F."/>
            <person name="Freitag M."/>
            <person name="Gabaldon T."/>
            <person name="Kempken F."/>
            <person name="Kumar A."/>
            <person name="Marcet-Houben M."/>
            <person name="Poggeler S."/>
            <person name="Stajich J.E."/>
            <person name="Nowrousian M."/>
        </authorList>
    </citation>
    <scope>NUCLEOTIDE SEQUENCE [LARGE SCALE GENOMIC DNA]</scope>
    <source>
        <strain evidence="3">CBS 100304</strain>
        <tissue evidence="2">Vegetative mycelium</tissue>
    </source>
</reference>
<feature type="compositionally biased region" description="Basic and acidic residues" evidence="1">
    <location>
        <begin position="17"/>
        <end position="31"/>
    </location>
</feature>
<evidence type="ECO:0000256" key="1">
    <source>
        <dbReference type="SAM" id="MobiDB-lite"/>
    </source>
</evidence>
<evidence type="ECO:0000313" key="2">
    <source>
        <dbReference type="EMBL" id="CCX31720.1"/>
    </source>
</evidence>
<dbReference type="Proteomes" id="UP000018144">
    <property type="component" value="Unassembled WGS sequence"/>
</dbReference>
<name>U4LQV8_PYROM</name>
<feature type="compositionally biased region" description="Basic and acidic residues" evidence="1">
    <location>
        <begin position="1"/>
        <end position="10"/>
    </location>
</feature>
<dbReference type="EMBL" id="HF935629">
    <property type="protein sequence ID" value="CCX31720.1"/>
    <property type="molecule type" value="Genomic_DNA"/>
</dbReference>
<proteinExistence type="predicted"/>
<sequence>MPGKQNDEITRRRKRRENKEARERDIPEPHIFRPRKNSKAAKAAVAAEECPSLTFTTSEAVEALSTDNTDTDNVAASTFAPEYDQAGIPTAISTPDFEYQNGLLATTLASTPTYVDTPAPAPVANGNLVYGTEMDVDDQEIVLEHDNNVGVQAAVEEWLLTRNVPATAVGSYAIALSSTPFAAEDNAPNNEHFGAIEFQAHQKAILVFPHLEAAAIALANGAHAATDDDEATWLEKLMSPF</sequence>
<dbReference type="AlphaFoldDB" id="U4LQV8"/>
<organism evidence="2 3">
    <name type="scientific">Pyronema omphalodes (strain CBS 100304)</name>
    <name type="common">Pyronema confluens</name>
    <dbReference type="NCBI Taxonomy" id="1076935"/>
    <lineage>
        <taxon>Eukaryota</taxon>
        <taxon>Fungi</taxon>
        <taxon>Dikarya</taxon>
        <taxon>Ascomycota</taxon>
        <taxon>Pezizomycotina</taxon>
        <taxon>Pezizomycetes</taxon>
        <taxon>Pezizales</taxon>
        <taxon>Pyronemataceae</taxon>
        <taxon>Pyronema</taxon>
    </lineage>
</organism>
<gene>
    <name evidence="2" type="ORF">PCON_11243</name>
</gene>
<protein>
    <submittedName>
        <fullName evidence="2">Uncharacterized protein</fullName>
    </submittedName>
</protein>
<keyword evidence="3" id="KW-1185">Reference proteome</keyword>